<accession>A0AAU9MK11</accession>
<evidence type="ECO:0000313" key="1">
    <source>
        <dbReference type="EMBL" id="CAH1421003.1"/>
    </source>
</evidence>
<protein>
    <submittedName>
        <fullName evidence="1">Uncharacterized protein</fullName>
    </submittedName>
</protein>
<gene>
    <name evidence="1" type="ORF">LVIROSA_LOCUS8427</name>
</gene>
<name>A0AAU9MK11_9ASTR</name>
<evidence type="ECO:0000313" key="2">
    <source>
        <dbReference type="Proteomes" id="UP001157418"/>
    </source>
</evidence>
<dbReference type="EMBL" id="CAKMRJ010001112">
    <property type="protein sequence ID" value="CAH1421003.1"/>
    <property type="molecule type" value="Genomic_DNA"/>
</dbReference>
<dbReference type="AlphaFoldDB" id="A0AAU9MK11"/>
<proteinExistence type="predicted"/>
<sequence>MEVNHPPLLHQEARSRRCSAADEDGLRGGKRIAVAAAVVLGCATFLPSYSPSATSPPSPADIVGAVWWRRRCCGEDFPFIHCFSAVAHLQGDTIHQLGKCSAHLCIFQCNIAVVVGRNASGPP</sequence>
<keyword evidence="2" id="KW-1185">Reference proteome</keyword>
<reference evidence="1 2" key="1">
    <citation type="submission" date="2022-01" db="EMBL/GenBank/DDBJ databases">
        <authorList>
            <person name="Xiong W."/>
            <person name="Schranz E."/>
        </authorList>
    </citation>
    <scope>NUCLEOTIDE SEQUENCE [LARGE SCALE GENOMIC DNA]</scope>
</reference>
<dbReference type="Proteomes" id="UP001157418">
    <property type="component" value="Unassembled WGS sequence"/>
</dbReference>
<organism evidence="1 2">
    <name type="scientific">Lactuca virosa</name>
    <dbReference type="NCBI Taxonomy" id="75947"/>
    <lineage>
        <taxon>Eukaryota</taxon>
        <taxon>Viridiplantae</taxon>
        <taxon>Streptophyta</taxon>
        <taxon>Embryophyta</taxon>
        <taxon>Tracheophyta</taxon>
        <taxon>Spermatophyta</taxon>
        <taxon>Magnoliopsida</taxon>
        <taxon>eudicotyledons</taxon>
        <taxon>Gunneridae</taxon>
        <taxon>Pentapetalae</taxon>
        <taxon>asterids</taxon>
        <taxon>campanulids</taxon>
        <taxon>Asterales</taxon>
        <taxon>Asteraceae</taxon>
        <taxon>Cichorioideae</taxon>
        <taxon>Cichorieae</taxon>
        <taxon>Lactucinae</taxon>
        <taxon>Lactuca</taxon>
    </lineage>
</organism>
<comment type="caution">
    <text evidence="1">The sequence shown here is derived from an EMBL/GenBank/DDBJ whole genome shotgun (WGS) entry which is preliminary data.</text>
</comment>